<feature type="transmembrane region" description="Helical" evidence="5">
    <location>
        <begin position="122"/>
        <end position="140"/>
    </location>
</feature>
<dbReference type="RefSeq" id="WP_067063889.1">
    <property type="nucleotide sequence ID" value="NZ_CP014699.1"/>
</dbReference>
<feature type="transmembrane region" description="Helical" evidence="5">
    <location>
        <begin position="152"/>
        <end position="174"/>
    </location>
</feature>
<evidence type="ECO:0000256" key="4">
    <source>
        <dbReference type="ARBA" id="ARBA00023136"/>
    </source>
</evidence>
<dbReference type="KEGG" id="spat:A0O21_07735"/>
<sequence>MVHFIKKIPLALAGLILGITALGNLLAVIYPPVRSWIFGFTLPLLVLLFLRLVMTRENLRKEFSSPVTASVFAALLMALSFLVNASPFNIAIRWILWLLVLMLYLLYIAAFSFKFVLSRNLALVYPSWVIVYVGIAAASTVPPLFPAITAGWWIWVGAVIGYLLLMPVIFYRLLRFGIEKAYYPTLIILAAPTSLLLTSYLNLSLHPNRFFVIGLTLLAQFLYALVLVRLPKILTQNFTPLYASVTFPLVNTALALRLSLAELAVNHLFFRILADGQAIIAVLSVVYVSYGYFRFFLKMTEAKTS</sequence>
<evidence type="ECO:0000313" key="6">
    <source>
        <dbReference type="EMBL" id="AND79903.1"/>
    </source>
</evidence>
<dbReference type="Proteomes" id="UP000077317">
    <property type="component" value="Chromosome"/>
</dbReference>
<keyword evidence="3 5" id="KW-1133">Transmembrane helix</keyword>
<reference evidence="7" key="2">
    <citation type="submission" date="2016-03" db="EMBL/GenBank/DDBJ databases">
        <title>Streptococcus antelopensis sp. nov., isolated from the feces of the Tibetan antelope (Pantholops hodgsonii) in Hoh Xil National Nature Reserve, Qinghai, China.</title>
        <authorList>
            <person name="Bai X."/>
        </authorList>
    </citation>
    <scope>NUCLEOTIDE SEQUENCE [LARGE SCALE GENOMIC DNA]</scope>
    <source>
        <strain evidence="7">TA 26</strain>
    </source>
</reference>
<keyword evidence="2 5" id="KW-0812">Transmembrane</keyword>
<gene>
    <name evidence="6" type="ORF">A0O21_07735</name>
</gene>
<name>A0A172Q8T0_9STRE</name>
<dbReference type="InterPro" id="IPR052951">
    <property type="entry name" value="Tellurite_res_ion_channel"/>
</dbReference>
<protein>
    <recommendedName>
        <fullName evidence="8">C4-dicarboxylate ABC transporter</fullName>
    </recommendedName>
</protein>
<feature type="transmembrane region" description="Helical" evidence="5">
    <location>
        <begin position="66"/>
        <end position="85"/>
    </location>
</feature>
<feature type="transmembrane region" description="Helical" evidence="5">
    <location>
        <begin position="278"/>
        <end position="297"/>
    </location>
</feature>
<dbReference type="Pfam" id="PF03595">
    <property type="entry name" value="SLAC1"/>
    <property type="match status" value="1"/>
</dbReference>
<dbReference type="EMBL" id="CP014699">
    <property type="protein sequence ID" value="AND79903.1"/>
    <property type="molecule type" value="Genomic_DNA"/>
</dbReference>
<comment type="subcellular location">
    <subcellularLocation>
        <location evidence="1">Membrane</location>
        <topology evidence="1">Multi-pass membrane protein</topology>
    </subcellularLocation>
</comment>
<evidence type="ECO:0008006" key="8">
    <source>
        <dbReference type="Google" id="ProtNLM"/>
    </source>
</evidence>
<dbReference type="GO" id="GO:0046583">
    <property type="term" value="F:monoatomic cation efflux transmembrane transporter activity"/>
    <property type="evidence" value="ECO:0007669"/>
    <property type="project" value="TreeGrafter"/>
</dbReference>
<dbReference type="Gene3D" id="1.50.10.150">
    <property type="entry name" value="Voltage-dependent anion channel"/>
    <property type="match status" value="1"/>
</dbReference>
<evidence type="ECO:0000256" key="1">
    <source>
        <dbReference type="ARBA" id="ARBA00004141"/>
    </source>
</evidence>
<proteinExistence type="predicted"/>
<feature type="transmembrane region" description="Helical" evidence="5">
    <location>
        <begin position="240"/>
        <end position="258"/>
    </location>
</feature>
<evidence type="ECO:0000256" key="3">
    <source>
        <dbReference type="ARBA" id="ARBA00022989"/>
    </source>
</evidence>
<dbReference type="PANTHER" id="PTHR37955:SF1">
    <property type="entry name" value="DEP DOMAIN-CONTAINING PROTEIN"/>
    <property type="match status" value="1"/>
</dbReference>
<dbReference type="AlphaFoldDB" id="A0A172Q8T0"/>
<evidence type="ECO:0000256" key="2">
    <source>
        <dbReference type="ARBA" id="ARBA00022692"/>
    </source>
</evidence>
<dbReference type="STRING" id="1811193.A0O21_07735"/>
<accession>A0A172Q8T0</accession>
<feature type="transmembrane region" description="Helical" evidence="5">
    <location>
        <begin position="181"/>
        <end position="203"/>
    </location>
</feature>
<dbReference type="InterPro" id="IPR038665">
    <property type="entry name" value="Voltage-dep_anion_channel_sf"/>
</dbReference>
<evidence type="ECO:0000256" key="5">
    <source>
        <dbReference type="SAM" id="Phobius"/>
    </source>
</evidence>
<keyword evidence="4 5" id="KW-0472">Membrane</keyword>
<keyword evidence="7" id="KW-1185">Reference proteome</keyword>
<dbReference type="OrthoDB" id="309023at2"/>
<dbReference type="PANTHER" id="PTHR37955">
    <property type="entry name" value="TELLURITE RESISTANCE PROTEIN TEHA"/>
    <property type="match status" value="1"/>
</dbReference>
<dbReference type="GO" id="GO:0005886">
    <property type="term" value="C:plasma membrane"/>
    <property type="evidence" value="ECO:0007669"/>
    <property type="project" value="TreeGrafter"/>
</dbReference>
<dbReference type="InterPro" id="IPR004695">
    <property type="entry name" value="SLAC1/Mae1/Ssu1/TehA"/>
</dbReference>
<feature type="transmembrane region" description="Helical" evidence="5">
    <location>
        <begin position="37"/>
        <end position="54"/>
    </location>
</feature>
<evidence type="ECO:0000313" key="7">
    <source>
        <dbReference type="Proteomes" id="UP000077317"/>
    </source>
</evidence>
<organism evidence="6 7">
    <name type="scientific">Streptococcus pantholopis</name>
    <dbReference type="NCBI Taxonomy" id="1811193"/>
    <lineage>
        <taxon>Bacteria</taxon>
        <taxon>Bacillati</taxon>
        <taxon>Bacillota</taxon>
        <taxon>Bacilli</taxon>
        <taxon>Lactobacillales</taxon>
        <taxon>Streptococcaceae</taxon>
        <taxon>Streptococcus</taxon>
    </lineage>
</organism>
<reference evidence="6 7" key="1">
    <citation type="journal article" date="2016" name="Int. J. Syst. Evol. Microbiol.">
        <title>Streptococcuspantholopis sp. nov., isolated from faeces of the Tibetan antelope (Pantholops hodgsonii).</title>
        <authorList>
            <person name="Bai X."/>
            <person name="Xiong Y."/>
            <person name="Lu S."/>
            <person name="Jin D."/>
            <person name="Lai X."/>
            <person name="Yang J."/>
            <person name="Niu L."/>
            <person name="Hu S."/>
            <person name="Meng X."/>
            <person name="Pu J."/>
            <person name="Ye C."/>
            <person name="Xu J."/>
        </authorList>
    </citation>
    <scope>NUCLEOTIDE SEQUENCE [LARGE SCALE GENOMIC DNA]</scope>
    <source>
        <strain evidence="6 7">TA 26</strain>
    </source>
</reference>
<feature type="transmembrane region" description="Helical" evidence="5">
    <location>
        <begin position="91"/>
        <end position="110"/>
    </location>
</feature>
<feature type="transmembrane region" description="Helical" evidence="5">
    <location>
        <begin position="209"/>
        <end position="228"/>
    </location>
</feature>